<gene>
    <name evidence="1" type="ORF">GIB67_012961</name>
</gene>
<sequence>MKFQFGETIIQIKPIHVYLILELRVSPFANKFLFVDPEHMMNFRLRKCSSIKFVKNYTILSPPDQGDKRLGERNQIEAPAVGTAPAIEPPTVGAPTVGALTIGSSSSATEIGAVVVMVYSQLEKHGKILLKLDDHGKMLHNHGKMLEQILIYTVGDSTLPLGDTPLLGQYQFSTPEKTAKRKKE</sequence>
<dbReference type="AlphaFoldDB" id="A0A7J7NGB3"/>
<protein>
    <submittedName>
        <fullName evidence="1">Uncharacterized protein</fullName>
    </submittedName>
</protein>
<comment type="caution">
    <text evidence="1">The sequence shown here is derived from an EMBL/GenBank/DDBJ whole genome shotgun (WGS) entry which is preliminary data.</text>
</comment>
<dbReference type="Proteomes" id="UP000541444">
    <property type="component" value="Unassembled WGS sequence"/>
</dbReference>
<accession>A0A7J7NGB3</accession>
<proteinExistence type="predicted"/>
<evidence type="ECO:0000313" key="2">
    <source>
        <dbReference type="Proteomes" id="UP000541444"/>
    </source>
</evidence>
<dbReference type="EMBL" id="JACGCM010000816">
    <property type="protein sequence ID" value="KAF6166064.1"/>
    <property type="molecule type" value="Genomic_DNA"/>
</dbReference>
<keyword evidence="2" id="KW-1185">Reference proteome</keyword>
<evidence type="ECO:0000313" key="1">
    <source>
        <dbReference type="EMBL" id="KAF6166064.1"/>
    </source>
</evidence>
<reference evidence="1 2" key="1">
    <citation type="journal article" date="2020" name="IScience">
        <title>Genome Sequencing of the Endangered Kingdonia uniflora (Circaeasteraceae, Ranunculales) Reveals Potential Mechanisms of Evolutionary Specialization.</title>
        <authorList>
            <person name="Sun Y."/>
            <person name="Deng T."/>
            <person name="Zhang A."/>
            <person name="Moore M.J."/>
            <person name="Landis J.B."/>
            <person name="Lin N."/>
            <person name="Zhang H."/>
            <person name="Zhang X."/>
            <person name="Huang J."/>
            <person name="Zhang X."/>
            <person name="Sun H."/>
            <person name="Wang H."/>
        </authorList>
    </citation>
    <scope>NUCLEOTIDE SEQUENCE [LARGE SCALE GENOMIC DNA]</scope>
    <source>
        <strain evidence="1">TB1705</strain>
        <tissue evidence="1">Leaf</tissue>
    </source>
</reference>
<organism evidence="1 2">
    <name type="scientific">Kingdonia uniflora</name>
    <dbReference type="NCBI Taxonomy" id="39325"/>
    <lineage>
        <taxon>Eukaryota</taxon>
        <taxon>Viridiplantae</taxon>
        <taxon>Streptophyta</taxon>
        <taxon>Embryophyta</taxon>
        <taxon>Tracheophyta</taxon>
        <taxon>Spermatophyta</taxon>
        <taxon>Magnoliopsida</taxon>
        <taxon>Ranunculales</taxon>
        <taxon>Circaeasteraceae</taxon>
        <taxon>Kingdonia</taxon>
    </lineage>
</organism>
<name>A0A7J7NGB3_9MAGN</name>